<reference evidence="2" key="1">
    <citation type="journal article" date="2023" name="Science">
        <title>Genome structures resolve the early diversification of teleost fishes.</title>
        <authorList>
            <person name="Parey E."/>
            <person name="Louis A."/>
            <person name="Montfort J."/>
            <person name="Bouchez O."/>
            <person name="Roques C."/>
            <person name="Iampietro C."/>
            <person name="Lluch J."/>
            <person name="Castinel A."/>
            <person name="Donnadieu C."/>
            <person name="Desvignes T."/>
            <person name="Floi Bucao C."/>
            <person name="Jouanno E."/>
            <person name="Wen M."/>
            <person name="Mejri S."/>
            <person name="Dirks R."/>
            <person name="Jansen H."/>
            <person name="Henkel C."/>
            <person name="Chen W.J."/>
            <person name="Zahm M."/>
            <person name="Cabau C."/>
            <person name="Klopp C."/>
            <person name="Thompson A.W."/>
            <person name="Robinson-Rechavi M."/>
            <person name="Braasch I."/>
            <person name="Lecointre G."/>
            <person name="Bobe J."/>
            <person name="Postlethwait J.H."/>
            <person name="Berthelot C."/>
            <person name="Roest Crollius H."/>
            <person name="Guiguen Y."/>
        </authorList>
    </citation>
    <scope>NUCLEOTIDE SEQUENCE</scope>
    <source>
        <strain evidence="2">WJC10195</strain>
    </source>
</reference>
<evidence type="ECO:0000313" key="2">
    <source>
        <dbReference type="EMBL" id="KAJ8341234.1"/>
    </source>
</evidence>
<feature type="compositionally biased region" description="Polar residues" evidence="1">
    <location>
        <begin position="57"/>
        <end position="74"/>
    </location>
</feature>
<sequence>MHVFHPDYVVRGAKHASDPPLKPPDTKGETETDSEINRSQMKEVVVKSNHLPLHQSGPWQSISGLPPQDQNEGQDGQGRWGCHLRGVSSLIQCLGQQPSASQERRALQAKGHRKSCDERSSALQSSSPRGNLHSHSAVLIKQARLKRALTLKTRGVAKQTQLMGGLSMEP</sequence>
<feature type="region of interest" description="Disordered" evidence="1">
    <location>
        <begin position="1"/>
        <end position="81"/>
    </location>
</feature>
<evidence type="ECO:0000313" key="3">
    <source>
        <dbReference type="Proteomes" id="UP001152622"/>
    </source>
</evidence>
<keyword evidence="3" id="KW-1185">Reference proteome</keyword>
<gene>
    <name evidence="2" type="ORF">SKAU_G00335250</name>
</gene>
<dbReference type="AlphaFoldDB" id="A0A9Q1IIZ2"/>
<evidence type="ECO:0000256" key="1">
    <source>
        <dbReference type="SAM" id="MobiDB-lite"/>
    </source>
</evidence>
<comment type="caution">
    <text evidence="2">The sequence shown here is derived from an EMBL/GenBank/DDBJ whole genome shotgun (WGS) entry which is preliminary data.</text>
</comment>
<organism evidence="2 3">
    <name type="scientific">Synaphobranchus kaupii</name>
    <name type="common">Kaup's arrowtooth eel</name>
    <dbReference type="NCBI Taxonomy" id="118154"/>
    <lineage>
        <taxon>Eukaryota</taxon>
        <taxon>Metazoa</taxon>
        <taxon>Chordata</taxon>
        <taxon>Craniata</taxon>
        <taxon>Vertebrata</taxon>
        <taxon>Euteleostomi</taxon>
        <taxon>Actinopterygii</taxon>
        <taxon>Neopterygii</taxon>
        <taxon>Teleostei</taxon>
        <taxon>Anguilliformes</taxon>
        <taxon>Synaphobranchidae</taxon>
        <taxon>Synaphobranchus</taxon>
    </lineage>
</organism>
<dbReference type="EMBL" id="JAINUF010000015">
    <property type="protein sequence ID" value="KAJ8341234.1"/>
    <property type="molecule type" value="Genomic_DNA"/>
</dbReference>
<name>A0A9Q1IIZ2_SYNKA</name>
<accession>A0A9Q1IIZ2</accession>
<protein>
    <submittedName>
        <fullName evidence="2">Uncharacterized protein</fullName>
    </submittedName>
</protein>
<feature type="region of interest" description="Disordered" evidence="1">
    <location>
        <begin position="96"/>
        <end position="137"/>
    </location>
</feature>
<dbReference type="Proteomes" id="UP001152622">
    <property type="component" value="Chromosome 15"/>
</dbReference>
<proteinExistence type="predicted"/>